<dbReference type="Proteomes" id="UP000762676">
    <property type="component" value="Unassembled WGS sequence"/>
</dbReference>
<name>A0AAV4EG43_9GAST</name>
<dbReference type="EMBL" id="BMAT01010751">
    <property type="protein sequence ID" value="GFR60022.1"/>
    <property type="molecule type" value="Genomic_DNA"/>
</dbReference>
<accession>A0AAV4EG43</accession>
<proteinExistence type="predicted"/>
<evidence type="ECO:0000313" key="3">
    <source>
        <dbReference type="Proteomes" id="UP000762676"/>
    </source>
</evidence>
<feature type="region of interest" description="Disordered" evidence="1">
    <location>
        <begin position="1"/>
        <end position="22"/>
    </location>
</feature>
<sequence length="84" mass="9299">MALHKNTRISSGDGPTHVDDLKVSNPDHLASIEALDIVGRSLNCNVLNERHWTMTTVRPVSVILEALPLRFSTVDYTDATWGDN</sequence>
<evidence type="ECO:0000256" key="1">
    <source>
        <dbReference type="SAM" id="MobiDB-lite"/>
    </source>
</evidence>
<evidence type="ECO:0000313" key="2">
    <source>
        <dbReference type="EMBL" id="GFR60022.1"/>
    </source>
</evidence>
<gene>
    <name evidence="2" type="ORF">ElyMa_005398100</name>
</gene>
<organism evidence="2 3">
    <name type="scientific">Elysia marginata</name>
    <dbReference type="NCBI Taxonomy" id="1093978"/>
    <lineage>
        <taxon>Eukaryota</taxon>
        <taxon>Metazoa</taxon>
        <taxon>Spiralia</taxon>
        <taxon>Lophotrochozoa</taxon>
        <taxon>Mollusca</taxon>
        <taxon>Gastropoda</taxon>
        <taxon>Heterobranchia</taxon>
        <taxon>Euthyneura</taxon>
        <taxon>Panpulmonata</taxon>
        <taxon>Sacoglossa</taxon>
        <taxon>Placobranchoidea</taxon>
        <taxon>Plakobranchidae</taxon>
        <taxon>Elysia</taxon>
    </lineage>
</organism>
<comment type="caution">
    <text evidence="2">The sequence shown here is derived from an EMBL/GenBank/DDBJ whole genome shotgun (WGS) entry which is preliminary data.</text>
</comment>
<dbReference type="AlphaFoldDB" id="A0AAV4EG43"/>
<keyword evidence="3" id="KW-1185">Reference proteome</keyword>
<protein>
    <submittedName>
        <fullName evidence="2">Uncharacterized protein</fullName>
    </submittedName>
</protein>
<reference evidence="2 3" key="1">
    <citation type="journal article" date="2021" name="Elife">
        <title>Chloroplast acquisition without the gene transfer in kleptoplastic sea slugs, Plakobranchus ocellatus.</title>
        <authorList>
            <person name="Maeda T."/>
            <person name="Takahashi S."/>
            <person name="Yoshida T."/>
            <person name="Shimamura S."/>
            <person name="Takaki Y."/>
            <person name="Nagai Y."/>
            <person name="Toyoda A."/>
            <person name="Suzuki Y."/>
            <person name="Arimoto A."/>
            <person name="Ishii H."/>
            <person name="Satoh N."/>
            <person name="Nishiyama T."/>
            <person name="Hasebe M."/>
            <person name="Maruyama T."/>
            <person name="Minagawa J."/>
            <person name="Obokata J."/>
            <person name="Shigenobu S."/>
        </authorList>
    </citation>
    <scope>NUCLEOTIDE SEQUENCE [LARGE SCALE GENOMIC DNA]</scope>
</reference>